<reference evidence="2 3" key="1">
    <citation type="journal article" date="2024" name="Commun. Biol.">
        <title>Comparative genomic analysis of thermophilic fungi reveals convergent evolutionary adaptations and gene losses.</title>
        <authorList>
            <person name="Steindorff A.S."/>
            <person name="Aguilar-Pontes M.V."/>
            <person name="Robinson A.J."/>
            <person name="Andreopoulos B."/>
            <person name="LaButti K."/>
            <person name="Kuo A."/>
            <person name="Mondo S."/>
            <person name="Riley R."/>
            <person name="Otillar R."/>
            <person name="Haridas S."/>
            <person name="Lipzen A."/>
            <person name="Grimwood J."/>
            <person name="Schmutz J."/>
            <person name="Clum A."/>
            <person name="Reid I.D."/>
            <person name="Moisan M.C."/>
            <person name="Butler G."/>
            <person name="Nguyen T.T.M."/>
            <person name="Dewar K."/>
            <person name="Conant G."/>
            <person name="Drula E."/>
            <person name="Henrissat B."/>
            <person name="Hansel C."/>
            <person name="Singer S."/>
            <person name="Hutchinson M.I."/>
            <person name="de Vries R.P."/>
            <person name="Natvig D.O."/>
            <person name="Powell A.J."/>
            <person name="Tsang A."/>
            <person name="Grigoriev I.V."/>
        </authorList>
    </citation>
    <scope>NUCLEOTIDE SEQUENCE [LARGE SCALE GENOMIC DNA]</scope>
    <source>
        <strain evidence="2 3">CBS 494.80</strain>
    </source>
</reference>
<organism evidence="2 3">
    <name type="scientific">Oculimacula yallundae</name>
    <dbReference type="NCBI Taxonomy" id="86028"/>
    <lineage>
        <taxon>Eukaryota</taxon>
        <taxon>Fungi</taxon>
        <taxon>Dikarya</taxon>
        <taxon>Ascomycota</taxon>
        <taxon>Pezizomycotina</taxon>
        <taxon>Leotiomycetes</taxon>
        <taxon>Helotiales</taxon>
        <taxon>Ploettnerulaceae</taxon>
        <taxon>Oculimacula</taxon>
    </lineage>
</organism>
<gene>
    <name evidence="2" type="ORF">VTL71DRAFT_11772</name>
</gene>
<evidence type="ECO:0000313" key="2">
    <source>
        <dbReference type="EMBL" id="KAL2072429.1"/>
    </source>
</evidence>
<protein>
    <submittedName>
        <fullName evidence="2">Uncharacterized protein</fullName>
    </submittedName>
</protein>
<feature type="compositionally biased region" description="Polar residues" evidence="1">
    <location>
        <begin position="90"/>
        <end position="101"/>
    </location>
</feature>
<dbReference type="Proteomes" id="UP001595075">
    <property type="component" value="Unassembled WGS sequence"/>
</dbReference>
<feature type="region of interest" description="Disordered" evidence="1">
    <location>
        <begin position="46"/>
        <end position="101"/>
    </location>
</feature>
<sequence length="101" mass="11154">MHNLQRVIARLFLHAYDRPSTVPPNQPHISHAPALDARCCTTPHCAAGKQGPELPKTGAGTREAGTICNSTKPKPEPEFQNNHYTKKSNPKNLNLNFEQDS</sequence>
<proteinExistence type="predicted"/>
<accession>A0ABR4CR33</accession>
<comment type="caution">
    <text evidence="2">The sequence shown here is derived from an EMBL/GenBank/DDBJ whole genome shotgun (WGS) entry which is preliminary data.</text>
</comment>
<name>A0ABR4CR33_9HELO</name>
<dbReference type="EMBL" id="JAZHXI010000004">
    <property type="protein sequence ID" value="KAL2072429.1"/>
    <property type="molecule type" value="Genomic_DNA"/>
</dbReference>
<evidence type="ECO:0000256" key="1">
    <source>
        <dbReference type="SAM" id="MobiDB-lite"/>
    </source>
</evidence>
<keyword evidence="3" id="KW-1185">Reference proteome</keyword>
<evidence type="ECO:0000313" key="3">
    <source>
        <dbReference type="Proteomes" id="UP001595075"/>
    </source>
</evidence>